<dbReference type="Gene3D" id="2.40.128.600">
    <property type="match status" value="1"/>
</dbReference>
<dbReference type="GO" id="GO:0016787">
    <property type="term" value="F:hydrolase activity"/>
    <property type="evidence" value="ECO:0007669"/>
    <property type="project" value="UniProtKB-KW"/>
</dbReference>
<dbReference type="Gene3D" id="3.40.710.10">
    <property type="entry name" value="DD-peptidase/beta-lactamase superfamily"/>
    <property type="match status" value="1"/>
</dbReference>
<dbReference type="Pfam" id="PF11954">
    <property type="entry name" value="DUF3471"/>
    <property type="match status" value="1"/>
</dbReference>
<keyword evidence="4" id="KW-0378">Hydrolase</keyword>
<name>A0ABW3H3Z1_9SPHN</name>
<reference evidence="5" key="1">
    <citation type="journal article" date="2019" name="Int. J. Syst. Evol. Microbiol.">
        <title>The Global Catalogue of Microorganisms (GCM) 10K type strain sequencing project: providing services to taxonomists for standard genome sequencing and annotation.</title>
        <authorList>
            <consortium name="The Broad Institute Genomics Platform"/>
            <consortium name="The Broad Institute Genome Sequencing Center for Infectious Disease"/>
            <person name="Wu L."/>
            <person name="Ma J."/>
        </authorList>
    </citation>
    <scope>NUCLEOTIDE SEQUENCE [LARGE SCALE GENOMIC DNA]</scope>
    <source>
        <strain evidence="5">CCUG 62982</strain>
    </source>
</reference>
<dbReference type="EMBL" id="JBHTJG010000001">
    <property type="protein sequence ID" value="MFD0945400.1"/>
    <property type="molecule type" value="Genomic_DNA"/>
</dbReference>
<feature type="domain" description="Peptidase S12 Pab87-related C-terminal" evidence="3">
    <location>
        <begin position="418"/>
        <end position="502"/>
    </location>
</feature>
<organism evidence="4 5">
    <name type="scientific">Sphingomonas canadensis</name>
    <dbReference type="NCBI Taxonomy" id="1219257"/>
    <lineage>
        <taxon>Bacteria</taxon>
        <taxon>Pseudomonadati</taxon>
        <taxon>Pseudomonadota</taxon>
        <taxon>Alphaproteobacteria</taxon>
        <taxon>Sphingomonadales</taxon>
        <taxon>Sphingomonadaceae</taxon>
        <taxon>Sphingomonas</taxon>
    </lineage>
</organism>
<protein>
    <submittedName>
        <fullName evidence="4">Serine hydrolase</fullName>
    </submittedName>
</protein>
<dbReference type="PANTHER" id="PTHR46825:SF15">
    <property type="entry name" value="BETA-LACTAMASE-RELATED DOMAIN-CONTAINING PROTEIN"/>
    <property type="match status" value="1"/>
</dbReference>
<dbReference type="PANTHER" id="PTHR46825">
    <property type="entry name" value="D-ALANYL-D-ALANINE-CARBOXYPEPTIDASE/ENDOPEPTIDASE AMPH"/>
    <property type="match status" value="1"/>
</dbReference>
<evidence type="ECO:0000259" key="3">
    <source>
        <dbReference type="Pfam" id="PF11954"/>
    </source>
</evidence>
<evidence type="ECO:0000256" key="1">
    <source>
        <dbReference type="SAM" id="SignalP"/>
    </source>
</evidence>
<dbReference type="InterPro" id="IPR001466">
    <property type="entry name" value="Beta-lactam-related"/>
</dbReference>
<dbReference type="RefSeq" id="WP_264942359.1">
    <property type="nucleotide sequence ID" value="NZ_JAPDRA010000001.1"/>
</dbReference>
<feature type="domain" description="Beta-lactamase-related" evidence="2">
    <location>
        <begin position="45"/>
        <end position="369"/>
    </location>
</feature>
<feature type="chain" id="PRO_5045221669" evidence="1">
    <location>
        <begin position="32"/>
        <end position="510"/>
    </location>
</feature>
<keyword evidence="1" id="KW-0732">Signal</keyword>
<accession>A0ABW3H3Z1</accession>
<comment type="caution">
    <text evidence="4">The sequence shown here is derived from an EMBL/GenBank/DDBJ whole genome shotgun (WGS) entry which is preliminary data.</text>
</comment>
<dbReference type="InterPro" id="IPR021860">
    <property type="entry name" value="Peptidase_S12_Pab87-rel_C"/>
</dbReference>
<dbReference type="InterPro" id="IPR012338">
    <property type="entry name" value="Beta-lactam/transpept-like"/>
</dbReference>
<dbReference type="Proteomes" id="UP001596977">
    <property type="component" value="Unassembled WGS sequence"/>
</dbReference>
<dbReference type="SUPFAM" id="SSF56601">
    <property type="entry name" value="beta-lactamase/transpeptidase-like"/>
    <property type="match status" value="1"/>
</dbReference>
<sequence>MTRRIAGWRRTAARVLAALALPGLLAVPARAQSQADFAALDRGARAAMVQWGQPGLALAVVRKGAAPWLRGYGVRSRETGEPVDPATVFGIGSCSKTFAAASVALLVARGRLDWETRVSALLPWFQARDPWVTRELTMRDLLANRSGLRSEAIRTAATSRRSYLETVARSEPLHPFRANYAYSSDMFTVAGEAVAAAGGAASWEEFAARELWRPLGLADTGADYRIARTMADAATPYQFVGGALVPIEWRFEDDIALPAAGMNSSVRDLAAWLAFLLGERRPGAPALDDAILAETRQAQIPLRGPFNDSPFRDVAGVSDEAYGLGWFLMRYRGTAVLYHHGSQDGFRCFTAIVPELGLGFAALGNSPYAGLPRALFLDLIDRVQGRPPAGWSSAFLERQRKAIAAIDAREAALSGARAATAPPRQGGAYAGRYGDGGPIGAALVAAEGGALTLTIGRETFDLAPWKGDWFAVMPRRSWPAPRQALLEFRAGPDGRITGLSLDGHILEREQ</sequence>
<proteinExistence type="predicted"/>
<dbReference type="Pfam" id="PF00144">
    <property type="entry name" value="Beta-lactamase"/>
    <property type="match status" value="1"/>
</dbReference>
<evidence type="ECO:0000259" key="2">
    <source>
        <dbReference type="Pfam" id="PF00144"/>
    </source>
</evidence>
<keyword evidence="5" id="KW-1185">Reference proteome</keyword>
<evidence type="ECO:0000313" key="5">
    <source>
        <dbReference type="Proteomes" id="UP001596977"/>
    </source>
</evidence>
<feature type="signal peptide" evidence="1">
    <location>
        <begin position="1"/>
        <end position="31"/>
    </location>
</feature>
<gene>
    <name evidence="4" type="ORF">ACFQ1E_03515</name>
</gene>
<dbReference type="InterPro" id="IPR050491">
    <property type="entry name" value="AmpC-like"/>
</dbReference>
<evidence type="ECO:0000313" key="4">
    <source>
        <dbReference type="EMBL" id="MFD0945400.1"/>
    </source>
</evidence>